<accession>A0A023MGZ0</accession>
<dbReference type="GeneID" id="19487051"/>
<evidence type="ECO:0000313" key="2">
    <source>
        <dbReference type="Proteomes" id="UP000026908"/>
    </source>
</evidence>
<name>A0A023MGZ0_9CAUD</name>
<protein>
    <submittedName>
        <fullName evidence="1">Uncharacterized protein</fullName>
    </submittedName>
</protein>
<dbReference type="KEGG" id="vg:19487051"/>
<reference evidence="1 2" key="1">
    <citation type="journal article" date="2014" name="Genome Announc.">
        <title>Complete Genome Sequences of Two Escherichia coli O157:H7 Phages Effective in Limiting Contamination of Food Products.</title>
        <authorList>
            <person name="Hong Y."/>
            <person name="Pan Y."/>
            <person name="Harman N.J."/>
            <person name="Ebner P.D."/>
        </authorList>
    </citation>
    <scope>NUCLEOTIDE SEQUENCE [LARGE SCALE GENOMIC DNA]</scope>
</reference>
<keyword evidence="2" id="KW-1185">Reference proteome</keyword>
<dbReference type="RefSeq" id="YP_009031705.1">
    <property type="nucleotide sequence ID" value="NC_024139.1"/>
</dbReference>
<proteinExistence type="predicted"/>
<dbReference type="EMBL" id="KJ190157">
    <property type="protein sequence ID" value="AHN83516.1"/>
    <property type="molecule type" value="Genomic_DNA"/>
</dbReference>
<sequence>MPVSKNVRKNGKKATRNLGIRRMAERQSGIQKIFDLLNRANPKIDNSNDTVLRTLLAIGL</sequence>
<organism evidence="1 2">
    <name type="scientific">Escherichia phage vB_EcoS_FFH_1</name>
    <dbReference type="NCBI Taxonomy" id="1446489"/>
    <lineage>
        <taxon>Viruses</taxon>
        <taxon>Duplodnaviria</taxon>
        <taxon>Heunggongvirae</taxon>
        <taxon>Uroviricota</taxon>
        <taxon>Caudoviricetes</taxon>
        <taxon>Demerecviridae</taxon>
        <taxon>Markadamsvirinae</taxon>
        <taxon>Tequintavirus</taxon>
        <taxon>Tequintavirus FFH1</taxon>
    </lineage>
</organism>
<dbReference type="Proteomes" id="UP000026908">
    <property type="component" value="Segment"/>
</dbReference>
<evidence type="ECO:0000313" key="1">
    <source>
        <dbReference type="EMBL" id="AHN83516.1"/>
    </source>
</evidence>
<dbReference type="OrthoDB" id="24492at10239"/>